<dbReference type="SUPFAM" id="SSF46938">
    <property type="entry name" value="CRAL/TRIO N-terminal domain"/>
    <property type="match status" value="1"/>
</dbReference>
<dbReference type="GO" id="GO:0016020">
    <property type="term" value="C:membrane"/>
    <property type="evidence" value="ECO:0007669"/>
    <property type="project" value="TreeGrafter"/>
</dbReference>
<accession>A0A7R9CIY8</accession>
<dbReference type="PROSITE" id="PS50191">
    <property type="entry name" value="CRAL_TRIO"/>
    <property type="match status" value="1"/>
</dbReference>
<gene>
    <name evidence="2" type="ORF">TCEB3V08_LOCUS3739</name>
</gene>
<dbReference type="PANTHER" id="PTHR10174:SF224">
    <property type="entry name" value="RETINOL-BINDING PROTEIN PINTA"/>
    <property type="match status" value="1"/>
</dbReference>
<sequence length="378" mass="44014">MSVSLAKCEADKVGIMKILLPPNAEQQKNMNYELDPNPPTLQRDLQAIREWLDKQPHLPHHIDLRRRMVVARTGWRGKRGQGTDGRELSPLRNGAFRRWQKTTSGFVCLCLTDDARLERFLYGCKFSLERTKTLLDAYYTVRAGVPEFFQDRDPRRSDIQKCCKDIYYCTTPRLTPSGYRLSVLRLNDQDAHNFDISTIVKRVLITMDIRLNEERCLNNVIVFDLRGFTAQHFAKCSPTVPAFRKMMLCIQDAFPMRIAQIHLINAPVILEKVMSVLTPLLKEKLVQKFFIHSQLDTLYKYIPMEFLPKEYGGSVGTMKDINDAWTRKMEEYRDWLLEDEPRSRADETRRPNRKKSNANSSALFLNDVEGSFRQLSID</sequence>
<dbReference type="AlphaFoldDB" id="A0A7R9CIY8"/>
<evidence type="ECO:0000259" key="1">
    <source>
        <dbReference type="PROSITE" id="PS50191"/>
    </source>
</evidence>
<evidence type="ECO:0000313" key="2">
    <source>
        <dbReference type="EMBL" id="CAD7396684.1"/>
    </source>
</evidence>
<protein>
    <recommendedName>
        <fullName evidence="1">CRAL-TRIO domain-containing protein</fullName>
    </recommendedName>
</protein>
<dbReference type="EMBL" id="OC317414">
    <property type="protein sequence ID" value="CAD7396684.1"/>
    <property type="molecule type" value="Genomic_DNA"/>
</dbReference>
<dbReference type="Gene3D" id="3.40.525.10">
    <property type="entry name" value="CRAL-TRIO lipid binding domain"/>
    <property type="match status" value="1"/>
</dbReference>
<proteinExistence type="predicted"/>
<dbReference type="Gene3D" id="1.20.5.1200">
    <property type="entry name" value="Alpha-tocopherol transfer"/>
    <property type="match status" value="1"/>
</dbReference>
<organism evidence="2">
    <name type="scientific">Timema cristinae</name>
    <name type="common">Walking stick</name>
    <dbReference type="NCBI Taxonomy" id="61476"/>
    <lineage>
        <taxon>Eukaryota</taxon>
        <taxon>Metazoa</taxon>
        <taxon>Ecdysozoa</taxon>
        <taxon>Arthropoda</taxon>
        <taxon>Hexapoda</taxon>
        <taxon>Insecta</taxon>
        <taxon>Pterygota</taxon>
        <taxon>Neoptera</taxon>
        <taxon>Polyneoptera</taxon>
        <taxon>Phasmatodea</taxon>
        <taxon>Timematodea</taxon>
        <taxon>Timematoidea</taxon>
        <taxon>Timematidae</taxon>
        <taxon>Timema</taxon>
    </lineage>
</organism>
<dbReference type="PANTHER" id="PTHR10174">
    <property type="entry name" value="ALPHA-TOCOPHEROL TRANSFER PROTEIN-RELATED"/>
    <property type="match status" value="1"/>
</dbReference>
<dbReference type="CDD" id="cd00170">
    <property type="entry name" value="SEC14"/>
    <property type="match status" value="1"/>
</dbReference>
<dbReference type="Pfam" id="PF00650">
    <property type="entry name" value="CRAL_TRIO"/>
    <property type="match status" value="1"/>
</dbReference>
<name>A0A7R9CIY8_TIMCR</name>
<reference evidence="2" key="1">
    <citation type="submission" date="2020-11" db="EMBL/GenBank/DDBJ databases">
        <authorList>
            <person name="Tran Van P."/>
        </authorList>
    </citation>
    <scope>NUCLEOTIDE SEQUENCE</scope>
</reference>
<dbReference type="SUPFAM" id="SSF52087">
    <property type="entry name" value="CRAL/TRIO domain"/>
    <property type="match status" value="1"/>
</dbReference>
<dbReference type="InterPro" id="IPR036865">
    <property type="entry name" value="CRAL-TRIO_dom_sf"/>
</dbReference>
<dbReference type="Gene3D" id="1.10.8.20">
    <property type="entry name" value="N-terminal domain of phosphatidylinositol transfer protein sec14p"/>
    <property type="match status" value="1"/>
</dbReference>
<dbReference type="GO" id="GO:1902936">
    <property type="term" value="F:phosphatidylinositol bisphosphate binding"/>
    <property type="evidence" value="ECO:0007669"/>
    <property type="project" value="TreeGrafter"/>
</dbReference>
<dbReference type="InterPro" id="IPR036273">
    <property type="entry name" value="CRAL/TRIO_N_dom_sf"/>
</dbReference>
<dbReference type="SMART" id="SM00516">
    <property type="entry name" value="SEC14"/>
    <property type="match status" value="1"/>
</dbReference>
<dbReference type="PRINTS" id="PR00180">
    <property type="entry name" value="CRETINALDHBP"/>
</dbReference>
<dbReference type="InterPro" id="IPR001251">
    <property type="entry name" value="CRAL-TRIO_dom"/>
</dbReference>
<feature type="domain" description="CRAL-TRIO" evidence="1">
    <location>
        <begin position="176"/>
        <end position="319"/>
    </location>
</feature>